<dbReference type="GO" id="GO:0019646">
    <property type="term" value="P:aerobic electron transport chain"/>
    <property type="evidence" value="ECO:0007669"/>
    <property type="project" value="TreeGrafter"/>
</dbReference>
<feature type="transmembrane region" description="Helical" evidence="12">
    <location>
        <begin position="9"/>
        <end position="28"/>
    </location>
</feature>
<name>A0AB94IEV5_9GAMM</name>
<evidence type="ECO:0000256" key="11">
    <source>
        <dbReference type="ARBA" id="ARBA00023136"/>
    </source>
</evidence>
<proteinExistence type="inferred from homology"/>
<keyword evidence="9 12" id="KW-1133">Transmembrane helix</keyword>
<comment type="caution">
    <text evidence="13">The sequence shown here is derived from an EMBL/GenBank/DDBJ whole genome shotgun (WGS) entry which is preliminary data.</text>
</comment>
<dbReference type="GO" id="GO:0016682">
    <property type="term" value="F:oxidoreductase activity, acting on diphenols and related substances as donors, oxygen as acceptor"/>
    <property type="evidence" value="ECO:0007669"/>
    <property type="project" value="TreeGrafter"/>
</dbReference>
<evidence type="ECO:0000256" key="10">
    <source>
        <dbReference type="ARBA" id="ARBA00023004"/>
    </source>
</evidence>
<comment type="subcellular location">
    <subcellularLocation>
        <location evidence="1">Cell membrane</location>
        <topology evidence="1">Multi-pass membrane protein</topology>
    </subcellularLocation>
</comment>
<reference evidence="13 14" key="1">
    <citation type="journal article" date="2014" name="Appl. Environ. Microbiol.">
        <title>Genomic features of a bumble bee symbiont reflect its host environment.</title>
        <authorList>
            <person name="Martinson V.G."/>
            <person name="Magoc T."/>
            <person name="Koch H."/>
            <person name="Salzberg S.L."/>
            <person name="Moran N.A."/>
        </authorList>
    </citation>
    <scope>NUCLEOTIDE SEQUENCE [LARGE SCALE GENOMIC DNA]</scope>
    <source>
        <strain evidence="13 14">Bimp</strain>
    </source>
</reference>
<evidence type="ECO:0000256" key="3">
    <source>
        <dbReference type="ARBA" id="ARBA00022448"/>
    </source>
</evidence>
<comment type="similarity">
    <text evidence="2">Belongs to the cytochrome ubiquinol oxidase subunit 2 family.</text>
</comment>
<keyword evidence="14" id="KW-1185">Reference proteome</keyword>
<keyword evidence="3" id="KW-0813">Transport</keyword>
<keyword evidence="5" id="KW-0349">Heme</keyword>
<keyword evidence="7" id="KW-0479">Metal-binding</keyword>
<evidence type="ECO:0000256" key="7">
    <source>
        <dbReference type="ARBA" id="ARBA00022723"/>
    </source>
</evidence>
<evidence type="ECO:0000313" key="13">
    <source>
        <dbReference type="EMBL" id="TEA28043.1"/>
    </source>
</evidence>
<sequence>MFDYEVLRFIWWVLISVLLIGFTITDGFDMGVGILSPFIGKTDNEHRIMINTVAPHWDGNQVWLITAGGALFAAWPRVYSAAFSGFYIAMILVLCALFFRPLAFDYRSKLEGKWRTMWDWGLFVGSFVPALVFGVAFGNLLQGVPLHVDHLSRVSYQGNFFGLLNPFALLTGIVSLTLIISQGGAWLQMKTRDELYFRARKATQISAFIMMIAFIIAGVWVIFGLDGYAIKGTIDHFGPSISFNKTVEVGTSWLTNFHQMPILWGIPLLGTVFPLFTILFSAKDKSGLVFLSSSLTIVCVLLTFAVTTFPFIMPSSIMPDASLTIWDATASYNTLTVMTWVAMIFVPIVLSYTIWCYVKMFGRLDKSYIEDNKHSVY</sequence>
<evidence type="ECO:0000256" key="5">
    <source>
        <dbReference type="ARBA" id="ARBA00022617"/>
    </source>
</evidence>
<feature type="transmembrane region" description="Helical" evidence="12">
    <location>
        <begin position="332"/>
        <end position="358"/>
    </location>
</feature>
<dbReference type="InterPro" id="IPR003317">
    <property type="entry name" value="Cyt-d_oxidase_su2"/>
</dbReference>
<dbReference type="PIRSF" id="PIRSF000267">
    <property type="entry name" value="Cyt_oxidse_sub2"/>
    <property type="match status" value="1"/>
</dbReference>
<keyword evidence="11 12" id="KW-0472">Membrane</keyword>
<dbReference type="GO" id="GO:0046872">
    <property type="term" value="F:metal ion binding"/>
    <property type="evidence" value="ECO:0007669"/>
    <property type="project" value="UniProtKB-KW"/>
</dbReference>
<dbReference type="Proteomes" id="UP000506160">
    <property type="component" value="Unassembled WGS sequence"/>
</dbReference>
<feature type="transmembrane region" description="Helical" evidence="12">
    <location>
        <begin position="120"/>
        <end position="140"/>
    </location>
</feature>
<feature type="transmembrane region" description="Helical" evidence="12">
    <location>
        <begin position="202"/>
        <end position="223"/>
    </location>
</feature>
<evidence type="ECO:0000256" key="6">
    <source>
        <dbReference type="ARBA" id="ARBA00022692"/>
    </source>
</evidence>
<keyword evidence="6 12" id="KW-0812">Transmembrane</keyword>
<feature type="transmembrane region" description="Helical" evidence="12">
    <location>
        <begin position="288"/>
        <end position="312"/>
    </location>
</feature>
<evidence type="ECO:0000256" key="9">
    <source>
        <dbReference type="ARBA" id="ARBA00022989"/>
    </source>
</evidence>
<evidence type="ECO:0000256" key="12">
    <source>
        <dbReference type="SAM" id="Phobius"/>
    </source>
</evidence>
<dbReference type="PANTHER" id="PTHR43141">
    <property type="entry name" value="CYTOCHROME BD2 SUBUNIT II"/>
    <property type="match status" value="1"/>
</dbReference>
<dbReference type="Pfam" id="PF02322">
    <property type="entry name" value="Cyt_bd_oxida_II"/>
    <property type="match status" value="1"/>
</dbReference>
<feature type="transmembrane region" description="Helical" evidence="12">
    <location>
        <begin position="160"/>
        <end position="181"/>
    </location>
</feature>
<protein>
    <submittedName>
        <fullName evidence="13">Cytochrome d ubiquinol oxidase subunit II</fullName>
    </submittedName>
</protein>
<dbReference type="RefSeq" id="WP_024495341.1">
    <property type="nucleotide sequence ID" value="NZ_AWGA01000011.1"/>
</dbReference>
<feature type="transmembrane region" description="Helical" evidence="12">
    <location>
        <begin position="78"/>
        <end position="99"/>
    </location>
</feature>
<dbReference type="PANTHER" id="PTHR43141:SF5">
    <property type="entry name" value="CYTOCHROME BD-I UBIQUINOL OXIDASE SUBUNIT 2"/>
    <property type="match status" value="1"/>
</dbReference>
<dbReference type="EMBL" id="AWGA01000011">
    <property type="protein sequence ID" value="TEA28043.1"/>
    <property type="molecule type" value="Genomic_DNA"/>
</dbReference>
<gene>
    <name evidence="13" type="primary">cydB</name>
    <name evidence="13" type="ORF">O970_01065</name>
</gene>
<keyword evidence="10" id="KW-0408">Iron</keyword>
<feature type="transmembrane region" description="Helical" evidence="12">
    <location>
        <begin position="262"/>
        <end position="281"/>
    </location>
</feature>
<dbReference type="GO" id="GO:0009055">
    <property type="term" value="F:electron transfer activity"/>
    <property type="evidence" value="ECO:0007669"/>
    <property type="project" value="TreeGrafter"/>
</dbReference>
<dbReference type="GO" id="GO:0070069">
    <property type="term" value="C:cytochrome complex"/>
    <property type="evidence" value="ECO:0007669"/>
    <property type="project" value="TreeGrafter"/>
</dbReference>
<evidence type="ECO:0000256" key="4">
    <source>
        <dbReference type="ARBA" id="ARBA00022475"/>
    </source>
</evidence>
<dbReference type="NCBIfam" id="TIGR00203">
    <property type="entry name" value="cydB"/>
    <property type="match status" value="1"/>
</dbReference>
<dbReference type="AlphaFoldDB" id="A0AB94IEV5"/>
<evidence type="ECO:0000256" key="8">
    <source>
        <dbReference type="ARBA" id="ARBA00022982"/>
    </source>
</evidence>
<accession>A0AB94IEV5</accession>
<organism evidence="13 14">
    <name type="scientific">Candidatus Schmidhempelia bombi str. Bimp</name>
    <dbReference type="NCBI Taxonomy" id="1387197"/>
    <lineage>
        <taxon>Bacteria</taxon>
        <taxon>Pseudomonadati</taxon>
        <taxon>Pseudomonadota</taxon>
        <taxon>Gammaproteobacteria</taxon>
        <taxon>Orbales</taxon>
        <taxon>Orbaceae</taxon>
        <taxon>Candidatus Schmidhempelia</taxon>
    </lineage>
</organism>
<evidence type="ECO:0000256" key="1">
    <source>
        <dbReference type="ARBA" id="ARBA00004651"/>
    </source>
</evidence>
<evidence type="ECO:0000256" key="2">
    <source>
        <dbReference type="ARBA" id="ARBA00007543"/>
    </source>
</evidence>
<evidence type="ECO:0000313" key="14">
    <source>
        <dbReference type="Proteomes" id="UP000506160"/>
    </source>
</evidence>
<dbReference type="GO" id="GO:0005886">
    <property type="term" value="C:plasma membrane"/>
    <property type="evidence" value="ECO:0007669"/>
    <property type="project" value="UniProtKB-SubCell"/>
</dbReference>
<keyword evidence="8" id="KW-0249">Electron transport</keyword>
<keyword evidence="4" id="KW-1003">Cell membrane</keyword>